<gene>
    <name evidence="7" type="primary">UNG1</name>
    <name evidence="11" type="ORF">B0H15DRAFT_979633</name>
</gene>
<dbReference type="HAMAP" id="MF_00148">
    <property type="entry name" value="UDG"/>
    <property type="match status" value="1"/>
</dbReference>
<dbReference type="SUPFAM" id="SSF52141">
    <property type="entry name" value="Uracil-DNA glycosylase-like"/>
    <property type="match status" value="1"/>
</dbReference>
<dbReference type="Proteomes" id="UP001222325">
    <property type="component" value="Unassembled WGS sequence"/>
</dbReference>
<organism evidence="11 12">
    <name type="scientific">Mycena belliarum</name>
    <dbReference type="NCBI Taxonomy" id="1033014"/>
    <lineage>
        <taxon>Eukaryota</taxon>
        <taxon>Fungi</taxon>
        <taxon>Dikarya</taxon>
        <taxon>Basidiomycota</taxon>
        <taxon>Agaricomycotina</taxon>
        <taxon>Agaricomycetes</taxon>
        <taxon>Agaricomycetidae</taxon>
        <taxon>Agaricales</taxon>
        <taxon>Marasmiineae</taxon>
        <taxon>Mycenaceae</taxon>
        <taxon>Mycena</taxon>
    </lineage>
</organism>
<dbReference type="InterPro" id="IPR005122">
    <property type="entry name" value="Uracil-DNA_glycosylase-like"/>
</dbReference>
<evidence type="ECO:0000256" key="4">
    <source>
        <dbReference type="ARBA" id="ARBA00023128"/>
    </source>
</evidence>
<dbReference type="GO" id="GO:0005634">
    <property type="term" value="C:nucleus"/>
    <property type="evidence" value="ECO:0007669"/>
    <property type="project" value="UniProtKB-SubCell"/>
</dbReference>
<accession>A0AAD6U4H7</accession>
<comment type="caution">
    <text evidence="11">The sequence shown here is derived from an EMBL/GenBank/DDBJ whole genome shotgun (WGS) entry which is preliminary data.</text>
</comment>
<dbReference type="NCBIfam" id="NF003588">
    <property type="entry name" value="PRK05254.1-1"/>
    <property type="match status" value="1"/>
</dbReference>
<dbReference type="NCBIfam" id="NF003592">
    <property type="entry name" value="PRK05254.1-5"/>
    <property type="match status" value="1"/>
</dbReference>
<dbReference type="NCBIfam" id="TIGR00628">
    <property type="entry name" value="ung"/>
    <property type="match status" value="1"/>
</dbReference>
<comment type="similarity">
    <text evidence="1 7 9">Belongs to the uracil-DNA glycosylase (UDG) superfamily. UNG family.</text>
</comment>
<keyword evidence="5 7" id="KW-0234">DNA repair</keyword>
<dbReference type="CDD" id="cd10027">
    <property type="entry name" value="UDG-F1-like"/>
    <property type="match status" value="1"/>
</dbReference>
<evidence type="ECO:0000256" key="3">
    <source>
        <dbReference type="ARBA" id="ARBA00022801"/>
    </source>
</evidence>
<keyword evidence="2 7" id="KW-0227">DNA damage</keyword>
<keyword evidence="4 7" id="KW-0496">Mitochondrion</keyword>
<reference evidence="11" key="1">
    <citation type="submission" date="2023-03" db="EMBL/GenBank/DDBJ databases">
        <title>Massive genome expansion in bonnet fungi (Mycena s.s.) driven by repeated elements and novel gene families across ecological guilds.</title>
        <authorList>
            <consortium name="Lawrence Berkeley National Laboratory"/>
            <person name="Harder C.B."/>
            <person name="Miyauchi S."/>
            <person name="Viragh M."/>
            <person name="Kuo A."/>
            <person name="Thoen E."/>
            <person name="Andreopoulos B."/>
            <person name="Lu D."/>
            <person name="Skrede I."/>
            <person name="Drula E."/>
            <person name="Henrissat B."/>
            <person name="Morin E."/>
            <person name="Kohler A."/>
            <person name="Barry K."/>
            <person name="LaButti K."/>
            <person name="Morin E."/>
            <person name="Salamov A."/>
            <person name="Lipzen A."/>
            <person name="Mereny Z."/>
            <person name="Hegedus B."/>
            <person name="Baldrian P."/>
            <person name="Stursova M."/>
            <person name="Weitz H."/>
            <person name="Taylor A."/>
            <person name="Grigoriev I.V."/>
            <person name="Nagy L.G."/>
            <person name="Martin F."/>
            <person name="Kauserud H."/>
        </authorList>
    </citation>
    <scope>NUCLEOTIDE SEQUENCE</scope>
    <source>
        <strain evidence="11">CBHHK173m</strain>
    </source>
</reference>
<dbReference type="SMART" id="SM00987">
    <property type="entry name" value="UreE_C"/>
    <property type="match status" value="1"/>
</dbReference>
<evidence type="ECO:0000256" key="1">
    <source>
        <dbReference type="ARBA" id="ARBA00008184"/>
    </source>
</evidence>
<evidence type="ECO:0000256" key="9">
    <source>
        <dbReference type="RuleBase" id="RU003780"/>
    </source>
</evidence>
<comment type="function">
    <text evidence="7 9">Excises uracil residues from the DNA which can arise as a result of misincorporation of dUMP residues by DNA polymerase or due to deamination of cytosine.</text>
</comment>
<dbReference type="InterPro" id="IPR036895">
    <property type="entry name" value="Uracil-DNA_glycosylase-like_sf"/>
</dbReference>
<evidence type="ECO:0000256" key="2">
    <source>
        <dbReference type="ARBA" id="ARBA00022763"/>
    </source>
</evidence>
<proteinExistence type="inferred from homology"/>
<evidence type="ECO:0000256" key="6">
    <source>
        <dbReference type="ARBA" id="ARBA00023242"/>
    </source>
</evidence>
<evidence type="ECO:0000256" key="5">
    <source>
        <dbReference type="ARBA" id="ARBA00023204"/>
    </source>
</evidence>
<keyword evidence="3 7" id="KW-0378">Hydrolase</keyword>
<feature type="active site" description="Proton acceptor" evidence="7 8">
    <location>
        <position position="66"/>
    </location>
</feature>
<name>A0AAD6U4H7_9AGAR</name>
<dbReference type="InterPro" id="IPR002043">
    <property type="entry name" value="UDG_fam1"/>
</dbReference>
<dbReference type="PANTHER" id="PTHR11264">
    <property type="entry name" value="URACIL-DNA GLYCOSYLASE"/>
    <property type="match status" value="1"/>
</dbReference>
<dbReference type="Pfam" id="PF03167">
    <property type="entry name" value="UDG"/>
    <property type="match status" value="1"/>
</dbReference>
<dbReference type="GO" id="GO:0005739">
    <property type="term" value="C:mitochondrion"/>
    <property type="evidence" value="ECO:0007669"/>
    <property type="project" value="UniProtKB-SubCell"/>
</dbReference>
<comment type="subcellular location">
    <subcellularLocation>
        <location evidence="7">Mitochondrion</location>
    </subcellularLocation>
    <subcellularLocation>
        <location evidence="7">Nucleus</location>
    </subcellularLocation>
</comment>
<dbReference type="PROSITE" id="PS00130">
    <property type="entry name" value="U_DNA_GLYCOSYLASE"/>
    <property type="match status" value="1"/>
</dbReference>
<dbReference type="PANTHER" id="PTHR11264:SF0">
    <property type="entry name" value="URACIL-DNA GLYCOSYLASE"/>
    <property type="match status" value="1"/>
</dbReference>
<dbReference type="GO" id="GO:0004844">
    <property type="term" value="F:uracil DNA N-glycosylase activity"/>
    <property type="evidence" value="ECO:0007669"/>
    <property type="project" value="UniProtKB-UniRule"/>
</dbReference>
<keyword evidence="12" id="KW-1185">Reference proteome</keyword>
<keyword evidence="6 7" id="KW-0539">Nucleus</keyword>
<dbReference type="SMART" id="SM00986">
    <property type="entry name" value="UDG"/>
    <property type="match status" value="1"/>
</dbReference>
<evidence type="ECO:0000313" key="12">
    <source>
        <dbReference type="Proteomes" id="UP001222325"/>
    </source>
</evidence>
<dbReference type="NCBIfam" id="NF003589">
    <property type="entry name" value="PRK05254.1-2"/>
    <property type="match status" value="1"/>
</dbReference>
<evidence type="ECO:0000313" key="11">
    <source>
        <dbReference type="EMBL" id="KAJ7090327.1"/>
    </source>
</evidence>
<dbReference type="EMBL" id="JARJCN010000022">
    <property type="protein sequence ID" value="KAJ7090327.1"/>
    <property type="molecule type" value="Genomic_DNA"/>
</dbReference>
<dbReference type="EC" id="3.2.2.27" evidence="7 9"/>
<evidence type="ECO:0000256" key="8">
    <source>
        <dbReference type="PROSITE-ProRule" id="PRU10072"/>
    </source>
</evidence>
<evidence type="ECO:0000259" key="10">
    <source>
        <dbReference type="SMART" id="SM00986"/>
    </source>
</evidence>
<dbReference type="FunFam" id="3.40.470.10:FF:000007">
    <property type="entry name" value="Uracil-DNA glycosylase"/>
    <property type="match status" value="1"/>
</dbReference>
<dbReference type="InterPro" id="IPR018085">
    <property type="entry name" value="Ura-DNA_Glyclase_AS"/>
</dbReference>
<comment type="catalytic activity">
    <reaction evidence="7 9">
        <text>Hydrolyzes single-stranded DNA or mismatched double-stranded DNA and polynucleotides, releasing free uracil.</text>
        <dbReference type="EC" id="3.2.2.27"/>
    </reaction>
</comment>
<feature type="domain" description="Uracil-DNA glycosylase-like" evidence="10">
    <location>
        <begin position="51"/>
        <end position="214"/>
    </location>
</feature>
<dbReference type="GO" id="GO:0097510">
    <property type="term" value="P:base-excision repair, AP site formation via deaminated base removal"/>
    <property type="evidence" value="ECO:0007669"/>
    <property type="project" value="TreeGrafter"/>
</dbReference>
<dbReference type="Gene3D" id="3.40.470.10">
    <property type="entry name" value="Uracil-DNA glycosylase-like domain"/>
    <property type="match status" value="1"/>
</dbReference>
<sequence>MGPSWFRALSDEFEKPYFVKVRYSVLKKFISNELKLHTIYPSIDNIYSWSRLTPLDHVKVVILGQDPYHDVGQAHGLSFSVLPPTKVPPSLKNIYKQIKTDYPSFIPPSTGDLTPLAEAGVLWLNASLTVRAHSAASHSRKGWEEFTGQVLQCIERRKRGVVFLAWGLPAQKTIDRIGVDEKRHLVLRSAHPSPLSAYRGFFGNSHFRLANEWLKEQHGDDGVINWEILSSTKLDP</sequence>
<dbReference type="AlphaFoldDB" id="A0AAD6U4H7"/>
<protein>
    <recommendedName>
        <fullName evidence="7 9">Uracil-DNA glycosylase</fullName>
        <shortName evidence="7">UDG</shortName>
        <ecNumber evidence="7 9">3.2.2.27</ecNumber>
    </recommendedName>
</protein>
<evidence type="ECO:0000256" key="7">
    <source>
        <dbReference type="HAMAP-Rule" id="MF_03166"/>
    </source>
</evidence>